<reference evidence="1" key="1">
    <citation type="submission" date="2022-07" db="EMBL/GenBank/DDBJ databases">
        <title>Phylogenomic reconstructions and comparative analyses of Kickxellomycotina fungi.</title>
        <authorList>
            <person name="Reynolds N.K."/>
            <person name="Stajich J.E."/>
            <person name="Barry K."/>
            <person name="Grigoriev I.V."/>
            <person name="Crous P."/>
            <person name="Smith M.E."/>
        </authorList>
    </citation>
    <scope>NUCLEOTIDE SEQUENCE</scope>
    <source>
        <strain evidence="1">CBS 190363</strain>
    </source>
</reference>
<gene>
    <name evidence="1" type="ORF">IWW38_003965</name>
</gene>
<protein>
    <submittedName>
        <fullName evidence="1">Uncharacterized protein</fullName>
    </submittedName>
</protein>
<evidence type="ECO:0000313" key="1">
    <source>
        <dbReference type="EMBL" id="KAJ2890748.1"/>
    </source>
</evidence>
<evidence type="ECO:0000313" key="2">
    <source>
        <dbReference type="Proteomes" id="UP001139981"/>
    </source>
</evidence>
<sequence>MAPQPTWQKPFQYEAKVYASLSPDIPANATSYFAAAQLLWHIQPQSVENMYPLFRQRVSVNVPNQILSGRSFRQGLHLRIFIQQAGQFAPHPNLSDARLISLSIPLVTWKGVSPDKPASVPSVAHSEESVSKLVCVTSVSWAILLENRWAPYAPDRDRFYNPPLFRNEFTRSRPKAQPLAALKSEKSTTDVYPQTISVDLELSGIKLDWIFAFVRLNTLLKPTDKTVVVEKRVSAPWDPSETVTVQHTEVVKDDGDIPLDAVRLLSVPLKFAFILCRALMNTASPILNILGLYILSKPRSKWVGVSRTTLAILCISYVMNGLSVIGTNGVLSLSYLSELFTIYVWMDMDDMSFDPLGGLLSLFGKILFNAASLTSEKQQAAAISDKDESDSIASDTTSTSQSAHTNPIVATRRSVDEVAMYWLHLLCLLTFGTLLIYALLRQVGFFLSFSPIRDLLAFYAPVVGGFAWLPQIFVNHKARSGSLVPVSCAIYPLVYAVLSTIIYQLSGYDKYELVTVYTFPTNVFAIIILLQWVVYYRKTKLD</sequence>
<organism evidence="1 2">
    <name type="scientific">Coemansia aciculifera</name>
    <dbReference type="NCBI Taxonomy" id="417176"/>
    <lineage>
        <taxon>Eukaryota</taxon>
        <taxon>Fungi</taxon>
        <taxon>Fungi incertae sedis</taxon>
        <taxon>Zoopagomycota</taxon>
        <taxon>Kickxellomycotina</taxon>
        <taxon>Kickxellomycetes</taxon>
        <taxon>Kickxellales</taxon>
        <taxon>Kickxellaceae</taxon>
        <taxon>Coemansia</taxon>
    </lineage>
</organism>
<keyword evidence="2" id="KW-1185">Reference proteome</keyword>
<accession>A0ACC1M0X2</accession>
<dbReference type="Proteomes" id="UP001139981">
    <property type="component" value="Unassembled WGS sequence"/>
</dbReference>
<comment type="caution">
    <text evidence="1">The sequence shown here is derived from an EMBL/GenBank/DDBJ whole genome shotgun (WGS) entry which is preliminary data.</text>
</comment>
<dbReference type="EMBL" id="JANBVB010001230">
    <property type="protein sequence ID" value="KAJ2890748.1"/>
    <property type="molecule type" value="Genomic_DNA"/>
</dbReference>
<proteinExistence type="predicted"/>
<name>A0ACC1M0X2_9FUNG</name>